<accession>A0A2U1S8S4</accession>
<feature type="transmembrane region" description="Helical" evidence="2">
    <location>
        <begin position="101"/>
        <end position="131"/>
    </location>
</feature>
<reference evidence="3 4" key="1">
    <citation type="submission" date="2017-03" db="EMBL/GenBank/DDBJ databases">
        <title>Genome sequence of Methanobrevibacter wosei.</title>
        <authorList>
            <person name="Poehlein A."/>
            <person name="Seedorf H."/>
            <person name="Daniel R."/>
        </authorList>
    </citation>
    <scope>NUCLEOTIDE SEQUENCE [LARGE SCALE GENOMIC DNA]</scope>
    <source>
        <strain evidence="3 4">DSM 11979</strain>
    </source>
</reference>
<comment type="caution">
    <text evidence="3">The sequence shown here is derived from an EMBL/GenBank/DDBJ whole genome shotgun (WGS) entry which is preliminary data.</text>
</comment>
<dbReference type="RefSeq" id="WP_207771568.1">
    <property type="nucleotide sequence ID" value="NZ_MZGU01000003.1"/>
</dbReference>
<proteinExistence type="predicted"/>
<dbReference type="Gene3D" id="3.30.110.70">
    <property type="entry name" value="Hypothetical protein apc22750. Chain B"/>
    <property type="match status" value="1"/>
</dbReference>
<dbReference type="EMBL" id="MZGU01000003">
    <property type="protein sequence ID" value="PWB86660.1"/>
    <property type="molecule type" value="Genomic_DNA"/>
</dbReference>
<evidence type="ECO:0000256" key="1">
    <source>
        <dbReference type="SAM" id="Coils"/>
    </source>
</evidence>
<keyword evidence="2" id="KW-0472">Membrane</keyword>
<gene>
    <name evidence="3" type="ORF">MBBWO_03730</name>
</gene>
<feature type="transmembrane region" description="Helical" evidence="2">
    <location>
        <begin position="69"/>
        <end position="89"/>
    </location>
</feature>
<dbReference type="AlphaFoldDB" id="A0A2U1S8S4"/>
<feature type="transmembrane region" description="Helical" evidence="2">
    <location>
        <begin position="38"/>
        <end position="57"/>
    </location>
</feature>
<organism evidence="3 4">
    <name type="scientific">Methanobrevibacter woesei</name>
    <dbReference type="NCBI Taxonomy" id="190976"/>
    <lineage>
        <taxon>Archaea</taxon>
        <taxon>Methanobacteriati</taxon>
        <taxon>Methanobacteriota</taxon>
        <taxon>Methanomada group</taxon>
        <taxon>Methanobacteria</taxon>
        <taxon>Methanobacteriales</taxon>
        <taxon>Methanobacteriaceae</taxon>
        <taxon>Methanobrevibacter</taxon>
    </lineage>
</organism>
<keyword evidence="1" id="KW-0175">Coiled coil</keyword>
<dbReference type="Proteomes" id="UP000245577">
    <property type="component" value="Unassembled WGS sequence"/>
</dbReference>
<evidence type="ECO:0000313" key="3">
    <source>
        <dbReference type="EMBL" id="PWB86660.1"/>
    </source>
</evidence>
<keyword evidence="2" id="KW-1133">Transmembrane helix</keyword>
<dbReference type="OrthoDB" id="78231at2157"/>
<name>A0A2U1S8S4_9EURY</name>
<evidence type="ECO:0000256" key="2">
    <source>
        <dbReference type="SAM" id="Phobius"/>
    </source>
</evidence>
<evidence type="ECO:0000313" key="4">
    <source>
        <dbReference type="Proteomes" id="UP000245577"/>
    </source>
</evidence>
<protein>
    <submittedName>
        <fullName evidence="3">Uncharacterized protein</fullName>
    </submittedName>
</protein>
<sequence>MKIKLSQEKRKSLLAIGSIAVGTATGLASYSFFLYFNIAIFGWNLGLIFAPLIAGYIETELANEYIGESIGAVSAFILFIVTVVYGFIINNPTLGVNVITVGSLIVIAQAAVPILINYILILVFGVIFYYLGIFKKITDFIYYQLKKAYYHKILKKPLPVVVKKSYFYNDIKRCHQLNSSDFVFLTTAEPFDRKIEEYMGPYVGTAIFEIENTTNLKMSEEESKELLNKIKNEKDNAILNLAKAIEKDGGHGVLDLRIEIEVVGMGFDEYQITALGIGVKFQNPAFLLKME</sequence>
<dbReference type="InterPro" id="IPR035439">
    <property type="entry name" value="UPF0145_dom_sf"/>
</dbReference>
<feature type="transmembrane region" description="Helical" evidence="2">
    <location>
        <begin position="12"/>
        <end position="32"/>
    </location>
</feature>
<keyword evidence="2" id="KW-0812">Transmembrane</keyword>
<keyword evidence="4" id="KW-1185">Reference proteome</keyword>
<feature type="coiled-coil region" evidence="1">
    <location>
        <begin position="216"/>
        <end position="247"/>
    </location>
</feature>
<dbReference type="SUPFAM" id="SSF117782">
    <property type="entry name" value="YbjQ-like"/>
    <property type="match status" value="1"/>
</dbReference>